<sequence>MRIVIMAVGSRGDVAPYTGLGVRLRQEGHEVTLATHALFEKLVRSRGLGFHPLPLDTQEEMTSRLVASGTSSPLQVTLAINKVVAEHARPMADAMLAAARQADVVLLSPAGWIGGHVAEGLRLPSMGVYLQPLTPTREFPPPTVTTRSLGGWGNRKAAASLRSVGQKPFRAVVDQLRTELDLPVLKPDAWLAQLDAARWPICYGYSPVVVPQPADWPEWNHTVGYWWPAPDPDAKPDSELVDFIAAGPPPVYIGFGSMPAEDSDALSAMIVDALRASRLRAVVNSGWAGLRAAGDDVFTVSEVPHDWLFPQLAAVVHHAGAGTAGAGLRAGVPTVPVPFMVDQPFWAQRLERLGVAPEAIPFRKLNAARLAAALTEATGNPNYRRRASEVASRLAQEDGALGVLRVLAQVTASRGPE</sequence>
<dbReference type="Gene3D" id="3.40.50.2000">
    <property type="entry name" value="Glycogen Phosphorylase B"/>
    <property type="match status" value="2"/>
</dbReference>
<name>A0ABS1YKR3_9ACTN</name>
<dbReference type="PANTHER" id="PTHR48050">
    <property type="entry name" value="STEROL 3-BETA-GLUCOSYLTRANSFERASE"/>
    <property type="match status" value="1"/>
</dbReference>
<dbReference type="InterPro" id="IPR004276">
    <property type="entry name" value="GlycoTrans_28_N"/>
</dbReference>
<feature type="domain" description="Erythromycin biosynthesis protein CIII-like C-terminal" evidence="2">
    <location>
        <begin position="289"/>
        <end position="395"/>
    </location>
</feature>
<evidence type="ECO:0000259" key="1">
    <source>
        <dbReference type="Pfam" id="PF03033"/>
    </source>
</evidence>
<dbReference type="RefSeq" id="WP_203150413.1">
    <property type="nucleotide sequence ID" value="NZ_JAEVHL010000138.1"/>
</dbReference>
<dbReference type="PANTHER" id="PTHR48050:SF13">
    <property type="entry name" value="STEROL 3-BETA-GLUCOSYLTRANSFERASE UGT80A2"/>
    <property type="match status" value="1"/>
</dbReference>
<dbReference type="Pfam" id="PF06722">
    <property type="entry name" value="EryCIII-like_C"/>
    <property type="match status" value="1"/>
</dbReference>
<dbReference type="InterPro" id="IPR010610">
    <property type="entry name" value="EryCIII-like_C"/>
</dbReference>
<evidence type="ECO:0000313" key="4">
    <source>
        <dbReference type="Proteomes" id="UP000622245"/>
    </source>
</evidence>
<organism evidence="3 4">
    <name type="scientific">Micromonospora tarensis</name>
    <dbReference type="NCBI Taxonomy" id="2806100"/>
    <lineage>
        <taxon>Bacteria</taxon>
        <taxon>Bacillati</taxon>
        <taxon>Actinomycetota</taxon>
        <taxon>Actinomycetes</taxon>
        <taxon>Micromonosporales</taxon>
        <taxon>Micromonosporaceae</taxon>
        <taxon>Micromonospora</taxon>
    </lineage>
</organism>
<evidence type="ECO:0000259" key="2">
    <source>
        <dbReference type="Pfam" id="PF06722"/>
    </source>
</evidence>
<gene>
    <name evidence="3" type="ORF">JM949_22975</name>
</gene>
<keyword evidence="4" id="KW-1185">Reference proteome</keyword>
<dbReference type="Pfam" id="PF03033">
    <property type="entry name" value="Glyco_transf_28"/>
    <property type="match status" value="1"/>
</dbReference>
<protein>
    <submittedName>
        <fullName evidence="3">Glycosyltransferase family 1 protein</fullName>
    </submittedName>
</protein>
<proteinExistence type="predicted"/>
<dbReference type="InterPro" id="IPR002213">
    <property type="entry name" value="UDP_glucos_trans"/>
</dbReference>
<dbReference type="CDD" id="cd03784">
    <property type="entry name" value="GT1_Gtf-like"/>
    <property type="match status" value="1"/>
</dbReference>
<dbReference type="EMBL" id="JAEVHL010000138">
    <property type="protein sequence ID" value="MBM0278017.1"/>
    <property type="molecule type" value="Genomic_DNA"/>
</dbReference>
<evidence type="ECO:0000313" key="3">
    <source>
        <dbReference type="EMBL" id="MBM0278017.1"/>
    </source>
</evidence>
<accession>A0ABS1YKR3</accession>
<comment type="caution">
    <text evidence="3">The sequence shown here is derived from an EMBL/GenBank/DDBJ whole genome shotgun (WGS) entry which is preliminary data.</text>
</comment>
<dbReference type="Proteomes" id="UP000622245">
    <property type="component" value="Unassembled WGS sequence"/>
</dbReference>
<dbReference type="InterPro" id="IPR050426">
    <property type="entry name" value="Glycosyltransferase_28"/>
</dbReference>
<reference evidence="3 4" key="1">
    <citation type="submission" date="2021-01" db="EMBL/GenBank/DDBJ databases">
        <title>Draft genome sequence of Micromonospora sp. strain STR1s_6.</title>
        <authorList>
            <person name="Karlyshev A."/>
            <person name="Jawad R."/>
        </authorList>
    </citation>
    <scope>NUCLEOTIDE SEQUENCE [LARGE SCALE GENOMIC DNA]</scope>
    <source>
        <strain evidence="3 4">STR1S-6</strain>
    </source>
</reference>
<feature type="domain" description="Glycosyltransferase family 28 N-terminal" evidence="1">
    <location>
        <begin position="3"/>
        <end position="139"/>
    </location>
</feature>
<dbReference type="SUPFAM" id="SSF53756">
    <property type="entry name" value="UDP-Glycosyltransferase/glycogen phosphorylase"/>
    <property type="match status" value="1"/>
</dbReference>